<evidence type="ECO:0000259" key="1">
    <source>
        <dbReference type="Pfam" id="PF00089"/>
    </source>
</evidence>
<dbReference type="Pfam" id="PF00089">
    <property type="entry name" value="Trypsin"/>
    <property type="match status" value="1"/>
</dbReference>
<organism evidence="2 3">
    <name type="scientific">Zhongshania guokunii</name>
    <dbReference type="NCBI Taxonomy" id="641783"/>
    <lineage>
        <taxon>Bacteria</taxon>
        <taxon>Pseudomonadati</taxon>
        <taxon>Pseudomonadota</taxon>
        <taxon>Gammaproteobacteria</taxon>
        <taxon>Cellvibrionales</taxon>
        <taxon>Spongiibacteraceae</taxon>
        <taxon>Zhongshania</taxon>
    </lineage>
</organism>
<dbReference type="RefSeq" id="WP_368382559.1">
    <property type="nucleotide sequence ID" value="NZ_JBFRYA010000014.1"/>
</dbReference>
<dbReference type="SUPFAM" id="SSF50494">
    <property type="entry name" value="Trypsin-like serine proteases"/>
    <property type="match status" value="1"/>
</dbReference>
<dbReference type="InterPro" id="IPR001254">
    <property type="entry name" value="Trypsin_dom"/>
</dbReference>
<name>A0ABV3U8Y5_9GAMM</name>
<accession>A0ABV3U8Y5</accession>
<dbReference type="Gene3D" id="2.40.10.10">
    <property type="entry name" value="Trypsin-like serine proteases"/>
    <property type="match status" value="2"/>
</dbReference>
<dbReference type="EC" id="3.4.21.-" evidence="2"/>
<dbReference type="GO" id="GO:0008233">
    <property type="term" value="F:peptidase activity"/>
    <property type="evidence" value="ECO:0007669"/>
    <property type="project" value="UniProtKB-KW"/>
</dbReference>
<dbReference type="Proteomes" id="UP001557485">
    <property type="component" value="Unassembled WGS sequence"/>
</dbReference>
<gene>
    <name evidence="2" type="ORF">AB4876_14920</name>
</gene>
<evidence type="ECO:0000313" key="2">
    <source>
        <dbReference type="EMBL" id="MEX1670210.1"/>
    </source>
</evidence>
<reference evidence="2 3" key="1">
    <citation type="journal article" date="2011" name="Int. J. Syst. Evol. Microbiol.">
        <title>Zhongshania antarctica gen. nov., sp. nov. and Zhongshania guokunii sp. nov., gammaproteobacteria respectively isolated from coastal attached (fast) ice and surface seawater of the Antarctic.</title>
        <authorList>
            <person name="Li H.J."/>
            <person name="Zhang X.Y."/>
            <person name="Chen C.X."/>
            <person name="Zhang Y.J."/>
            <person name="Gao Z.M."/>
            <person name="Yu Y."/>
            <person name="Chen X.L."/>
            <person name="Chen B."/>
            <person name="Zhang Y.Z."/>
        </authorList>
    </citation>
    <scope>NUCLEOTIDE SEQUENCE [LARGE SCALE GENOMIC DNA]</scope>
    <source>
        <strain evidence="2 3">ZS6-22T</strain>
    </source>
</reference>
<feature type="domain" description="Peptidase S1" evidence="1">
    <location>
        <begin position="282"/>
        <end position="472"/>
    </location>
</feature>
<dbReference type="InterPro" id="IPR043504">
    <property type="entry name" value="Peptidase_S1_PA_chymotrypsin"/>
</dbReference>
<dbReference type="PROSITE" id="PS00134">
    <property type="entry name" value="TRYPSIN_HIS"/>
    <property type="match status" value="1"/>
</dbReference>
<dbReference type="InterPro" id="IPR009003">
    <property type="entry name" value="Peptidase_S1_PA"/>
</dbReference>
<sequence length="509" mass="55779">MHNDQLKSLLNSSGLRVLLIARWGFICAFLLLSALVQADCENSIYPNNAEQDLLAQPAAAKELLRIAKTEEAPCAMVAQDLAQLYFWGGAELNPNINTAYRFAELSRADGHWPYTLRFLRSVFVLLALDNSYSPNEALRQFQREIHSGDALRRDKALAALNQLADLQPRLRLTNPVFSNKELSDPLPATGAAVVLANHQGLLRLLIADTMGAPQLAWTKASTHSELSAGEVGAAPLFFQRSPSLHATGAEDSRQQLWWPPQTSPQTGILISRFRQRDGSLYESRCTASQLSAAWLLSAAHCLYAADGSQLLLSLNYIARPLLASAQTAVPISAAWQHKTHRMEDLQLGNVGRYSGSDIAVYKLQRPVSSGNIPNVILAAPSLRQGETWVASFAYPSDKVRNSLWASRCRAMLWQRGELNLSDVYALDCFSYAGQSGAALLQENTEKLNAPLQIVGILSSRISNDEINQPVFAALNSRLIADIHRLIAAQSSEVKDFKEVAIGLSLAESP</sequence>
<proteinExistence type="predicted"/>
<dbReference type="GO" id="GO:0006508">
    <property type="term" value="P:proteolysis"/>
    <property type="evidence" value="ECO:0007669"/>
    <property type="project" value="UniProtKB-KW"/>
</dbReference>
<evidence type="ECO:0000313" key="3">
    <source>
        <dbReference type="Proteomes" id="UP001557485"/>
    </source>
</evidence>
<keyword evidence="2" id="KW-0645">Protease</keyword>
<keyword evidence="2" id="KW-0378">Hydrolase</keyword>
<dbReference type="EMBL" id="JBFRYA010000014">
    <property type="protein sequence ID" value="MEX1670210.1"/>
    <property type="molecule type" value="Genomic_DNA"/>
</dbReference>
<keyword evidence="3" id="KW-1185">Reference proteome</keyword>
<dbReference type="InterPro" id="IPR018114">
    <property type="entry name" value="TRYPSIN_HIS"/>
</dbReference>
<comment type="caution">
    <text evidence="2">The sequence shown here is derived from an EMBL/GenBank/DDBJ whole genome shotgun (WGS) entry which is preliminary data.</text>
</comment>
<protein>
    <submittedName>
        <fullName evidence="2">Serine protease</fullName>
        <ecNumber evidence="2">3.4.21.-</ecNumber>
    </submittedName>
</protein>